<dbReference type="WBParaSite" id="Gr19_v10_g10997.t2">
    <property type="protein sequence ID" value="Gr19_v10_g10997.t2"/>
    <property type="gene ID" value="Gr19_v10_g10997"/>
</dbReference>
<keyword evidence="2" id="KW-0732">Signal</keyword>
<sequence length="146" mass="15837">MCALLYALTLTLSCVLNNGGYCGKVTGETVHYELAKIDIDVGQRTVYTWLKKLQEERHQLLPAADVGTSNHPNQHQQADESSFYQLQAPQVAASQSSNSDNPGSPGSPSSNGGDVFRQFSRVFGEESNADDGTLYSIIRPTQSKKG</sequence>
<reference evidence="4 5" key="1">
    <citation type="submission" date="2022-11" db="UniProtKB">
        <authorList>
            <consortium name="WormBaseParasite"/>
        </authorList>
    </citation>
    <scope>IDENTIFICATION</scope>
</reference>
<evidence type="ECO:0000313" key="3">
    <source>
        <dbReference type="Proteomes" id="UP000887572"/>
    </source>
</evidence>
<feature type="compositionally biased region" description="Low complexity" evidence="1">
    <location>
        <begin position="96"/>
        <end position="114"/>
    </location>
</feature>
<accession>A0A914I2X2</accession>
<protein>
    <submittedName>
        <fullName evidence="4 5">Secreted protein</fullName>
    </submittedName>
</protein>
<dbReference type="WBParaSite" id="Gr19_v10_g6822.t2">
    <property type="protein sequence ID" value="Gr19_v10_g6822.t2"/>
    <property type="gene ID" value="Gr19_v10_g6822"/>
</dbReference>
<dbReference type="Proteomes" id="UP000887572">
    <property type="component" value="Unplaced"/>
</dbReference>
<proteinExistence type="predicted"/>
<feature type="region of interest" description="Disordered" evidence="1">
    <location>
        <begin position="61"/>
        <end position="118"/>
    </location>
</feature>
<feature type="signal peptide" evidence="2">
    <location>
        <begin position="1"/>
        <end position="22"/>
    </location>
</feature>
<evidence type="ECO:0000256" key="1">
    <source>
        <dbReference type="SAM" id="MobiDB-lite"/>
    </source>
</evidence>
<dbReference type="AlphaFoldDB" id="A0A914I2X2"/>
<feature type="compositionally biased region" description="Polar residues" evidence="1">
    <location>
        <begin position="67"/>
        <end position="95"/>
    </location>
</feature>
<feature type="chain" id="PRO_5041109626" evidence="2">
    <location>
        <begin position="23"/>
        <end position="146"/>
    </location>
</feature>
<keyword evidence="3" id="KW-1185">Reference proteome</keyword>
<evidence type="ECO:0000256" key="2">
    <source>
        <dbReference type="SAM" id="SignalP"/>
    </source>
</evidence>
<evidence type="ECO:0000313" key="5">
    <source>
        <dbReference type="WBParaSite" id="Gr19_v10_g6822.t2"/>
    </source>
</evidence>
<evidence type="ECO:0000313" key="4">
    <source>
        <dbReference type="WBParaSite" id="Gr19_v10_g10997.t2"/>
    </source>
</evidence>
<name>A0A914I2X2_GLORO</name>
<organism evidence="3 5">
    <name type="scientific">Globodera rostochiensis</name>
    <name type="common">Golden nematode worm</name>
    <name type="synonym">Heterodera rostochiensis</name>
    <dbReference type="NCBI Taxonomy" id="31243"/>
    <lineage>
        <taxon>Eukaryota</taxon>
        <taxon>Metazoa</taxon>
        <taxon>Ecdysozoa</taxon>
        <taxon>Nematoda</taxon>
        <taxon>Chromadorea</taxon>
        <taxon>Rhabditida</taxon>
        <taxon>Tylenchina</taxon>
        <taxon>Tylenchomorpha</taxon>
        <taxon>Tylenchoidea</taxon>
        <taxon>Heteroderidae</taxon>
        <taxon>Heteroderinae</taxon>
        <taxon>Globodera</taxon>
    </lineage>
</organism>